<dbReference type="PATRIC" id="fig|573.1650.peg.5676"/>
<reference evidence="2 3" key="2">
    <citation type="submission" date="2021-09" db="EMBL/GenBank/DDBJ databases">
        <title>Whole genome sequencing of antimicrobial-resistant bacteria isolated from aquatic animals, plants, and environment in Asia.</title>
        <authorList>
            <person name="Hirabayashi A."/>
            <person name="Suzuki M."/>
        </authorList>
    </citation>
    <scope>NUCLEOTIDE SEQUENCE [LARGE SCALE GENOMIC DNA]</scope>
    <source>
        <strain evidence="2 3">NUITM-VK2</strain>
        <plasmid evidence="2 3">pNUITM-VK2</plasmid>
    </source>
</reference>
<dbReference type="RefSeq" id="WP_014839960.1">
    <property type="nucleotide sequence ID" value="NZ_AP018583.1"/>
</dbReference>
<dbReference type="GeneID" id="93756867"/>
<evidence type="ECO:0000313" key="2">
    <source>
        <dbReference type="EMBL" id="BDB30988.1"/>
    </source>
</evidence>
<keyword evidence="1" id="KW-0614">Plasmid</keyword>
<geneLocation type="plasmid" evidence="2 3">
    <name>pNUITM-VK2</name>
</geneLocation>
<sequence>MSDQAKYYDYYLVEGPKVKELIQSYETVGEQRSMVIDEACRSVGAIAFINSYGLGDKGDKLRAFAWDAECTFPCPITIKERSIFNNKPVIVVRGKGNTKEGRDYNKKLDSVIKSANERLGSYPCWESYIINHYGVMRTAQGGPSSFRKHATAMLTTKCGMLFERNDALVFCIPNRVDGFKNEVSIPPDFIKLTYGQYYDMTSNQ</sequence>
<evidence type="ECO:0000313" key="1">
    <source>
        <dbReference type="EMBL" id="ANS55302.1"/>
    </source>
</evidence>
<dbReference type="AlphaFoldDB" id="A0A1B1LQI5"/>
<organism evidence="1">
    <name type="scientific">Klebsiella pneumoniae</name>
    <dbReference type="NCBI Taxonomy" id="573"/>
    <lineage>
        <taxon>Bacteria</taxon>
        <taxon>Pseudomonadati</taxon>
        <taxon>Pseudomonadota</taxon>
        <taxon>Gammaproteobacteria</taxon>
        <taxon>Enterobacterales</taxon>
        <taxon>Enterobacteriaceae</taxon>
        <taxon>Klebsiella/Raoultella group</taxon>
        <taxon>Klebsiella</taxon>
        <taxon>Klebsiella pneumoniae complex</taxon>
    </lineage>
</organism>
<reference evidence="1" key="1">
    <citation type="submission" date="2015-12" db="EMBL/GenBank/DDBJ databases">
        <title>Klebsiella pneumoniae strain KP04 plasmid pKP04VIM, complete sequence.</title>
        <authorList>
            <person name="Li R."/>
            <person name="Lin D."/>
            <person name="Chen C."/>
        </authorList>
    </citation>
    <scope>NUCLEOTIDE SEQUENCE</scope>
    <source>
        <plasmid evidence="1">pKP04VIM</plasmid>
    </source>
</reference>
<evidence type="ECO:0000313" key="3">
    <source>
        <dbReference type="Proteomes" id="UP001319930"/>
    </source>
</evidence>
<geneLocation type="plasmid" evidence="1">
    <name>pKP04VIM</name>
</geneLocation>
<accession>A0A1B1LQI5</accession>
<dbReference type="EMBL" id="AP025164">
    <property type="protein sequence ID" value="BDB30988.1"/>
    <property type="molecule type" value="Genomic_DNA"/>
</dbReference>
<dbReference type="Proteomes" id="UP001319930">
    <property type="component" value="Plasmid pNUITM-VK2"/>
</dbReference>
<gene>
    <name evidence="2" type="ORF">NUITMVK2_1020</name>
</gene>
<protein>
    <submittedName>
        <fullName evidence="1">Eac protein</fullName>
    </submittedName>
</protein>
<proteinExistence type="predicted"/>
<name>A0A1B1LQI5_KLEPN</name>
<dbReference type="EMBL" id="KU318421">
    <property type="protein sequence ID" value="ANS55302.1"/>
    <property type="molecule type" value="Genomic_DNA"/>
</dbReference>